<sequence length="63" mass="7278">MPIVVGDNIFYENNKVDSTNSDNTTIDGTTIDLKKCVMKFFGRKEELRALKKNRKLDSVPDWQ</sequence>
<reference evidence="1" key="2">
    <citation type="journal article" date="2021" name="PeerJ">
        <title>Extensive microbial diversity within the chicken gut microbiome revealed by metagenomics and culture.</title>
        <authorList>
            <person name="Gilroy R."/>
            <person name="Ravi A."/>
            <person name="Getino M."/>
            <person name="Pursley I."/>
            <person name="Horton D.L."/>
            <person name="Alikhan N.F."/>
            <person name="Baker D."/>
            <person name="Gharbi K."/>
            <person name="Hall N."/>
            <person name="Watson M."/>
            <person name="Adriaenssens E.M."/>
            <person name="Foster-Nyarko E."/>
            <person name="Jarju S."/>
            <person name="Secka A."/>
            <person name="Antonio M."/>
            <person name="Oren A."/>
            <person name="Chaudhuri R.R."/>
            <person name="La Ragione R."/>
            <person name="Hildebrand F."/>
            <person name="Pallen M.J."/>
        </authorList>
    </citation>
    <scope>NUCLEOTIDE SEQUENCE</scope>
    <source>
        <strain evidence="1">7463</strain>
    </source>
</reference>
<evidence type="ECO:0000313" key="2">
    <source>
        <dbReference type="Proteomes" id="UP000824083"/>
    </source>
</evidence>
<name>A0A9D1LFM5_9BURK</name>
<gene>
    <name evidence="1" type="ORF">IAC56_05775</name>
</gene>
<organism evidence="1 2">
    <name type="scientific">Candidatus Aphodousia faecigallinarum</name>
    <dbReference type="NCBI Taxonomy" id="2840677"/>
    <lineage>
        <taxon>Bacteria</taxon>
        <taxon>Pseudomonadati</taxon>
        <taxon>Pseudomonadota</taxon>
        <taxon>Betaproteobacteria</taxon>
        <taxon>Burkholderiales</taxon>
        <taxon>Sutterellaceae</taxon>
        <taxon>Sutterellaceae incertae sedis</taxon>
        <taxon>Candidatus Aphodousia</taxon>
    </lineage>
</organism>
<dbReference type="Proteomes" id="UP000824083">
    <property type="component" value="Unassembled WGS sequence"/>
</dbReference>
<dbReference type="EMBL" id="DVMY01000089">
    <property type="protein sequence ID" value="HIU37765.1"/>
    <property type="molecule type" value="Genomic_DNA"/>
</dbReference>
<comment type="caution">
    <text evidence="1">The sequence shown here is derived from an EMBL/GenBank/DDBJ whole genome shotgun (WGS) entry which is preliminary data.</text>
</comment>
<reference evidence="1" key="1">
    <citation type="submission" date="2020-10" db="EMBL/GenBank/DDBJ databases">
        <authorList>
            <person name="Gilroy R."/>
        </authorList>
    </citation>
    <scope>NUCLEOTIDE SEQUENCE</scope>
    <source>
        <strain evidence="1">7463</strain>
    </source>
</reference>
<dbReference type="AlphaFoldDB" id="A0A9D1LFM5"/>
<accession>A0A9D1LFM5</accession>
<proteinExistence type="predicted"/>
<protein>
    <submittedName>
        <fullName evidence="1">Uncharacterized protein</fullName>
    </submittedName>
</protein>
<evidence type="ECO:0000313" key="1">
    <source>
        <dbReference type="EMBL" id="HIU37765.1"/>
    </source>
</evidence>